<reference evidence="1 2" key="1">
    <citation type="submission" date="2018-04" db="EMBL/GenBank/DDBJ databases">
        <title>Genomic Encyclopedia of Type Strains, Phase IV (KMG-IV): sequencing the most valuable type-strain genomes for metagenomic binning, comparative biology and taxonomic classification.</title>
        <authorList>
            <person name="Goeker M."/>
        </authorList>
    </citation>
    <scope>NUCLEOTIDE SEQUENCE [LARGE SCALE GENOMIC DNA]</scope>
    <source>
        <strain evidence="1 2">DSM 45771</strain>
    </source>
</reference>
<protein>
    <submittedName>
        <fullName evidence="1">Uncharacterized protein</fullName>
    </submittedName>
</protein>
<name>A0A2U1FFB0_9PSEU</name>
<keyword evidence="2" id="KW-1185">Reference proteome</keyword>
<evidence type="ECO:0000313" key="2">
    <source>
        <dbReference type="Proteomes" id="UP000245639"/>
    </source>
</evidence>
<dbReference type="RefSeq" id="WP_116707901.1">
    <property type="nucleotide sequence ID" value="NZ_QEKW01000004.1"/>
</dbReference>
<dbReference type="OrthoDB" id="3568381at2"/>
<comment type="caution">
    <text evidence="1">The sequence shown here is derived from an EMBL/GenBank/DDBJ whole genome shotgun (WGS) entry which is preliminary data.</text>
</comment>
<dbReference type="EMBL" id="QEKW01000004">
    <property type="protein sequence ID" value="PVZ10858.1"/>
    <property type="molecule type" value="Genomic_DNA"/>
</dbReference>
<evidence type="ECO:0000313" key="1">
    <source>
        <dbReference type="EMBL" id="PVZ10858.1"/>
    </source>
</evidence>
<gene>
    <name evidence="1" type="ORF">C8D89_10469</name>
</gene>
<organism evidence="1 2">
    <name type="scientific">Actinomycetospora cinnamomea</name>
    <dbReference type="NCBI Taxonomy" id="663609"/>
    <lineage>
        <taxon>Bacteria</taxon>
        <taxon>Bacillati</taxon>
        <taxon>Actinomycetota</taxon>
        <taxon>Actinomycetes</taxon>
        <taxon>Pseudonocardiales</taxon>
        <taxon>Pseudonocardiaceae</taxon>
        <taxon>Actinomycetospora</taxon>
    </lineage>
</organism>
<sequence length="206" mass="21923">MTVTTLAKPDYDVLNVLALKKMADATAIAAVTSMPASDVEGRLEGLAGQGLAVVAGGSALPTDEAEPALAATAAAVYAPVRADDDVLALVEKFETTNSQFLAAMSSWQQVEVGGRKVTNDHSDAAYDEKVITKIERLVGRLEALIDALAGHDARFATYSTRLATALEAVDAGDHDLVSSPTRDSVHNIWFEFHEDLLRTLGRERAE</sequence>
<dbReference type="Proteomes" id="UP000245639">
    <property type="component" value="Unassembled WGS sequence"/>
</dbReference>
<proteinExistence type="predicted"/>
<accession>A0A2U1FFB0</accession>
<dbReference type="AlphaFoldDB" id="A0A2U1FFB0"/>